<organism evidence="1">
    <name type="scientific">Rhizophora mucronata</name>
    <name type="common">Asiatic mangrove</name>
    <dbReference type="NCBI Taxonomy" id="61149"/>
    <lineage>
        <taxon>Eukaryota</taxon>
        <taxon>Viridiplantae</taxon>
        <taxon>Streptophyta</taxon>
        <taxon>Embryophyta</taxon>
        <taxon>Tracheophyta</taxon>
        <taxon>Spermatophyta</taxon>
        <taxon>Magnoliopsida</taxon>
        <taxon>eudicotyledons</taxon>
        <taxon>Gunneridae</taxon>
        <taxon>Pentapetalae</taxon>
        <taxon>rosids</taxon>
        <taxon>fabids</taxon>
        <taxon>Malpighiales</taxon>
        <taxon>Rhizophoraceae</taxon>
        <taxon>Rhizophora</taxon>
    </lineage>
</organism>
<evidence type="ECO:0000313" key="1">
    <source>
        <dbReference type="EMBL" id="MBX44778.1"/>
    </source>
</evidence>
<dbReference type="AlphaFoldDB" id="A0A2P2NQJ1"/>
<proteinExistence type="predicted"/>
<dbReference type="EMBL" id="GGEC01064294">
    <property type="protein sequence ID" value="MBX44778.1"/>
    <property type="molecule type" value="Transcribed_RNA"/>
</dbReference>
<reference evidence="1" key="1">
    <citation type="submission" date="2018-02" db="EMBL/GenBank/DDBJ databases">
        <title>Rhizophora mucronata_Transcriptome.</title>
        <authorList>
            <person name="Meera S.P."/>
            <person name="Sreeshan A."/>
            <person name="Augustine A."/>
        </authorList>
    </citation>
    <scope>NUCLEOTIDE SEQUENCE</scope>
    <source>
        <tissue evidence="1">Leaf</tissue>
    </source>
</reference>
<sequence>MNKILCYKGLLLTPDFSHLGLITLTLGKLNSYYSKANYSTFPYNSSIIVLVTLSSLDDLRFQ</sequence>
<name>A0A2P2NQJ1_RHIMU</name>
<accession>A0A2P2NQJ1</accession>
<protein>
    <submittedName>
        <fullName evidence="1">Uncharacterized protein</fullName>
    </submittedName>
</protein>